<reference evidence="2" key="1">
    <citation type="submission" date="2022-06" db="EMBL/GenBank/DDBJ databases">
        <title>Complete genome sequences of two strains of the flax pathogen Septoria linicola.</title>
        <authorList>
            <person name="Lapalu N."/>
            <person name="Simon A."/>
            <person name="Demenou B."/>
            <person name="Paumier D."/>
            <person name="Guillot M.-P."/>
            <person name="Gout L."/>
            <person name="Valade R."/>
        </authorList>
    </citation>
    <scope>NUCLEOTIDE SEQUENCE</scope>
    <source>
        <strain evidence="2">SE15195</strain>
    </source>
</reference>
<evidence type="ECO:0000259" key="1">
    <source>
        <dbReference type="Pfam" id="PF06985"/>
    </source>
</evidence>
<dbReference type="PANTHER" id="PTHR10622">
    <property type="entry name" value="HET DOMAIN-CONTAINING PROTEIN"/>
    <property type="match status" value="1"/>
</dbReference>
<dbReference type="PANTHER" id="PTHR10622:SF10">
    <property type="entry name" value="HET DOMAIN-CONTAINING PROTEIN"/>
    <property type="match status" value="1"/>
</dbReference>
<keyword evidence="3" id="KW-1185">Reference proteome</keyword>
<dbReference type="EMBL" id="CP099422">
    <property type="protein sequence ID" value="USW53813.1"/>
    <property type="molecule type" value="Genomic_DNA"/>
</dbReference>
<name>A0A9Q9AV77_9PEZI</name>
<dbReference type="Pfam" id="PF06985">
    <property type="entry name" value="HET"/>
    <property type="match status" value="1"/>
</dbReference>
<dbReference type="AlphaFoldDB" id="A0A9Q9AV77"/>
<evidence type="ECO:0000313" key="3">
    <source>
        <dbReference type="Proteomes" id="UP001056384"/>
    </source>
</evidence>
<sequence length="110" mass="12790">MRLLRADGNELILETAYGENNVYAILSHRWLPIDEQEVRYADIVDQKPDLEAKQGWNELQWCRQQATADGLAHVWADTACIDKTSSQELTESINSMYQWYTEADVCYVYL</sequence>
<accession>A0A9Q9AV77</accession>
<feature type="domain" description="Heterokaryon incompatibility" evidence="1">
    <location>
        <begin position="23"/>
        <end position="110"/>
    </location>
</feature>
<dbReference type="Proteomes" id="UP001056384">
    <property type="component" value="Chromosome 5"/>
</dbReference>
<protein>
    <submittedName>
        <fullName evidence="2">Heterokaryon incompatibility</fullName>
    </submittedName>
</protein>
<evidence type="ECO:0000313" key="2">
    <source>
        <dbReference type="EMBL" id="USW53813.1"/>
    </source>
</evidence>
<gene>
    <name evidence="2" type="ORF">Slin15195_G071320</name>
</gene>
<dbReference type="InterPro" id="IPR010730">
    <property type="entry name" value="HET"/>
</dbReference>
<organism evidence="2 3">
    <name type="scientific">Septoria linicola</name>
    <dbReference type="NCBI Taxonomy" id="215465"/>
    <lineage>
        <taxon>Eukaryota</taxon>
        <taxon>Fungi</taxon>
        <taxon>Dikarya</taxon>
        <taxon>Ascomycota</taxon>
        <taxon>Pezizomycotina</taxon>
        <taxon>Dothideomycetes</taxon>
        <taxon>Dothideomycetidae</taxon>
        <taxon>Mycosphaerellales</taxon>
        <taxon>Mycosphaerellaceae</taxon>
        <taxon>Septoria</taxon>
    </lineage>
</organism>
<proteinExistence type="predicted"/>